<feature type="domain" description="HTH tetR-type" evidence="5">
    <location>
        <begin position="14"/>
        <end position="74"/>
    </location>
</feature>
<dbReference type="Proteomes" id="UP000278962">
    <property type="component" value="Unassembled WGS sequence"/>
</dbReference>
<dbReference type="SUPFAM" id="SSF46689">
    <property type="entry name" value="Homeodomain-like"/>
    <property type="match status" value="1"/>
</dbReference>
<dbReference type="InterPro" id="IPR001647">
    <property type="entry name" value="HTH_TetR"/>
</dbReference>
<feature type="DNA-binding region" description="H-T-H motif" evidence="4">
    <location>
        <begin position="37"/>
        <end position="56"/>
    </location>
</feature>
<dbReference type="PROSITE" id="PS50977">
    <property type="entry name" value="HTH_TETR_2"/>
    <property type="match status" value="1"/>
</dbReference>
<keyword evidence="3" id="KW-0804">Transcription</keyword>
<dbReference type="PANTHER" id="PTHR47506">
    <property type="entry name" value="TRANSCRIPTIONAL REGULATORY PROTEIN"/>
    <property type="match status" value="1"/>
</dbReference>
<dbReference type="RefSeq" id="WP_121250362.1">
    <property type="nucleotide sequence ID" value="NZ_RBIL01000001.1"/>
</dbReference>
<evidence type="ECO:0000256" key="2">
    <source>
        <dbReference type="ARBA" id="ARBA00023125"/>
    </source>
</evidence>
<dbReference type="GO" id="GO:0003677">
    <property type="term" value="F:DNA binding"/>
    <property type="evidence" value="ECO:0007669"/>
    <property type="project" value="UniProtKB-UniRule"/>
</dbReference>
<evidence type="ECO:0000313" key="6">
    <source>
        <dbReference type="EMBL" id="RKQ92672.1"/>
    </source>
</evidence>
<dbReference type="Gene3D" id="1.10.10.60">
    <property type="entry name" value="Homeodomain-like"/>
    <property type="match status" value="1"/>
</dbReference>
<accession>A0A660LCE7</accession>
<evidence type="ECO:0000313" key="7">
    <source>
        <dbReference type="Proteomes" id="UP000278962"/>
    </source>
</evidence>
<evidence type="ECO:0000256" key="3">
    <source>
        <dbReference type="ARBA" id="ARBA00023163"/>
    </source>
</evidence>
<evidence type="ECO:0000259" key="5">
    <source>
        <dbReference type="PROSITE" id="PS50977"/>
    </source>
</evidence>
<dbReference type="AlphaFoldDB" id="A0A660LCE7"/>
<keyword evidence="1" id="KW-0805">Transcription regulation</keyword>
<dbReference type="PRINTS" id="PR00455">
    <property type="entry name" value="HTHTETR"/>
</dbReference>
<dbReference type="Gene3D" id="1.10.357.10">
    <property type="entry name" value="Tetracycline Repressor, domain 2"/>
    <property type="match status" value="1"/>
</dbReference>
<gene>
    <name evidence="6" type="ORF">C8N24_2524</name>
</gene>
<dbReference type="EMBL" id="RBIL01000001">
    <property type="protein sequence ID" value="RKQ92672.1"/>
    <property type="molecule type" value="Genomic_DNA"/>
</dbReference>
<keyword evidence="7" id="KW-1185">Reference proteome</keyword>
<dbReference type="Pfam" id="PF00440">
    <property type="entry name" value="TetR_N"/>
    <property type="match status" value="1"/>
</dbReference>
<evidence type="ECO:0000256" key="4">
    <source>
        <dbReference type="PROSITE-ProRule" id="PRU00335"/>
    </source>
</evidence>
<comment type="caution">
    <text evidence="6">The sequence shown here is derived from an EMBL/GenBank/DDBJ whole genome shotgun (WGS) entry which is preliminary data.</text>
</comment>
<organism evidence="6 7">
    <name type="scientific">Solirubrobacter pauli</name>
    <dbReference type="NCBI Taxonomy" id="166793"/>
    <lineage>
        <taxon>Bacteria</taxon>
        <taxon>Bacillati</taxon>
        <taxon>Actinomycetota</taxon>
        <taxon>Thermoleophilia</taxon>
        <taxon>Solirubrobacterales</taxon>
        <taxon>Solirubrobacteraceae</taxon>
        <taxon>Solirubrobacter</taxon>
    </lineage>
</organism>
<dbReference type="InterPro" id="IPR009057">
    <property type="entry name" value="Homeodomain-like_sf"/>
</dbReference>
<reference evidence="6 7" key="1">
    <citation type="submission" date="2018-10" db="EMBL/GenBank/DDBJ databases">
        <title>Genomic Encyclopedia of Archaeal and Bacterial Type Strains, Phase II (KMG-II): from individual species to whole genera.</title>
        <authorList>
            <person name="Goeker M."/>
        </authorList>
    </citation>
    <scope>NUCLEOTIDE SEQUENCE [LARGE SCALE GENOMIC DNA]</scope>
    <source>
        <strain evidence="6 7">DSM 14954</strain>
    </source>
</reference>
<keyword evidence="2 4" id="KW-0238">DNA-binding</keyword>
<dbReference type="PANTHER" id="PTHR47506:SF6">
    <property type="entry name" value="HTH-TYPE TRANSCRIPTIONAL REPRESSOR NEMR"/>
    <property type="match status" value="1"/>
</dbReference>
<protein>
    <submittedName>
        <fullName evidence="6">TetR family transcriptional regulator</fullName>
    </submittedName>
</protein>
<sequence length="195" mass="21154">MPQIDAPTVAEHRAQQREALLDAAEQILMEEGHAALTFGRLGDRTGLARNSIYRYFSSRDDLIAALCERDMPRWLKDLRSAMDDAPDADARIEAFVATQLRLVVAGAHRLAQLLGDAPLGPAVRARINALAYRPAALLVDELKLKGDPDAELAAQLVQGVVNAGVRLLHTASIHEVEPLTVTLAQTLVRSRAATP</sequence>
<name>A0A660LCE7_9ACTN</name>
<proteinExistence type="predicted"/>
<dbReference type="OrthoDB" id="4709704at2"/>
<evidence type="ECO:0000256" key="1">
    <source>
        <dbReference type="ARBA" id="ARBA00023015"/>
    </source>
</evidence>